<dbReference type="AlphaFoldDB" id="A0AAX3P080"/>
<protein>
    <recommendedName>
        <fullName evidence="3">Polymerase nucleotidyl transferase domain-containing protein</fullName>
    </recommendedName>
</protein>
<dbReference type="Proteomes" id="UP001213721">
    <property type="component" value="Plasmid pK520-KPC"/>
</dbReference>
<organism evidence="1 2">
    <name type="scientific">Aeromonas allosaccharophila</name>
    <dbReference type="NCBI Taxonomy" id="656"/>
    <lineage>
        <taxon>Bacteria</taxon>
        <taxon>Pseudomonadati</taxon>
        <taxon>Pseudomonadota</taxon>
        <taxon>Gammaproteobacteria</taxon>
        <taxon>Aeromonadales</taxon>
        <taxon>Aeromonadaceae</taxon>
        <taxon>Aeromonas</taxon>
    </lineage>
</organism>
<dbReference type="EMBL" id="CP118989">
    <property type="protein sequence ID" value="WED79096.1"/>
    <property type="molecule type" value="Genomic_DNA"/>
</dbReference>
<reference evidence="1" key="1">
    <citation type="submission" date="2023-02" db="EMBL/GenBank/DDBJ databases">
        <title>The sequence of Aeromonas allosaccharophila K520.</title>
        <authorList>
            <person name="Luo X."/>
        </authorList>
    </citation>
    <scope>NUCLEOTIDE SEQUENCE</scope>
    <source>
        <strain evidence="1">K520</strain>
        <plasmid evidence="1">pK520-KPC</plasmid>
    </source>
</reference>
<accession>A0AAX3P080</accession>
<dbReference type="RefSeq" id="WP_101617248.1">
    <property type="nucleotide sequence ID" value="NZ_CP118989.1"/>
</dbReference>
<evidence type="ECO:0000313" key="2">
    <source>
        <dbReference type="Proteomes" id="UP001213721"/>
    </source>
</evidence>
<name>A0AAX3P080_9GAMM</name>
<evidence type="ECO:0008006" key="3">
    <source>
        <dbReference type="Google" id="ProtNLM"/>
    </source>
</evidence>
<geneLocation type="plasmid" evidence="1 2">
    <name>pK520-KPC</name>
</geneLocation>
<keyword evidence="1" id="KW-0614">Plasmid</keyword>
<evidence type="ECO:0000313" key="1">
    <source>
        <dbReference type="EMBL" id="WED79096.1"/>
    </source>
</evidence>
<gene>
    <name evidence="1" type="ORF">PYU98_23260</name>
</gene>
<proteinExistence type="predicted"/>
<sequence length="304" mass="34175">MIKVKKSPGKRGIQWKLQLGSLYDVSLVGGNNFMTFHPTAGEIMGLTIDPKSKIFGLDLKTGRDLVKRLRHYAQMYPTDDINYVTEVRSIGEIVLTKEKQRCGMGYSLTELNPNAVALAPDLIQKMLDEGYLTVMGITDHNGFAWYQVTAKGAELSRHKLIKRLPRAKAVQKLEEFLERVEEWNACEPYVWVQDVWLYGSLITTAPDVGDIDLVCKYTQNPDSPDMVTEGEHIYFIATGKDEYAKVKKFLRGGSPYISLVGFSARDIDKIQGGYIQIVKDRQVAVIPWENGSLVEVGEVSLPLI</sequence>